<comment type="caution">
    <text evidence="8">The sequence shown here is derived from an EMBL/GenBank/DDBJ whole genome shotgun (WGS) entry which is preliminary data.</text>
</comment>
<dbReference type="InterPro" id="IPR044399">
    <property type="entry name" value="Mb-like_M"/>
</dbReference>
<dbReference type="InterPro" id="IPR050532">
    <property type="entry name" value="Globin-like_OT"/>
</dbReference>
<evidence type="ECO:0000256" key="3">
    <source>
        <dbReference type="ARBA" id="ARBA00022621"/>
    </source>
</evidence>
<dbReference type="InterPro" id="IPR012292">
    <property type="entry name" value="Globin/Proto"/>
</dbReference>
<dbReference type="GO" id="GO:0020037">
    <property type="term" value="F:heme binding"/>
    <property type="evidence" value="ECO:0007669"/>
    <property type="project" value="InterPro"/>
</dbReference>
<dbReference type="EMBL" id="CAJNOC010003138">
    <property type="protein sequence ID" value="CAF0969412.1"/>
    <property type="molecule type" value="Genomic_DNA"/>
</dbReference>
<dbReference type="GO" id="GO:0005344">
    <property type="term" value="F:oxygen carrier activity"/>
    <property type="evidence" value="ECO:0007669"/>
    <property type="project" value="UniProtKB-KW"/>
</dbReference>
<keyword evidence="4" id="KW-0479">Metal-binding</keyword>
<evidence type="ECO:0000256" key="2">
    <source>
        <dbReference type="ARBA" id="ARBA00022617"/>
    </source>
</evidence>
<evidence type="ECO:0000256" key="5">
    <source>
        <dbReference type="ARBA" id="ARBA00023004"/>
    </source>
</evidence>
<evidence type="ECO:0000256" key="6">
    <source>
        <dbReference type="RuleBase" id="RU000356"/>
    </source>
</evidence>
<dbReference type="PANTHER" id="PTHR46458:SF1">
    <property type="entry name" value="GEO09476P1"/>
    <property type="match status" value="1"/>
</dbReference>
<dbReference type="Gene3D" id="1.10.490.10">
    <property type="entry name" value="Globins"/>
    <property type="match status" value="1"/>
</dbReference>
<dbReference type="InterPro" id="IPR009050">
    <property type="entry name" value="Globin-like_sf"/>
</dbReference>
<keyword evidence="5" id="KW-0408">Iron</keyword>
<dbReference type="SUPFAM" id="SSF46458">
    <property type="entry name" value="Globin-like"/>
    <property type="match status" value="1"/>
</dbReference>
<gene>
    <name evidence="8" type="ORF">OXX778_LOCUS14840</name>
</gene>
<keyword evidence="1 6" id="KW-0813">Transport</keyword>
<organism evidence="8 9">
    <name type="scientific">Brachionus calyciflorus</name>
    <dbReference type="NCBI Taxonomy" id="104777"/>
    <lineage>
        <taxon>Eukaryota</taxon>
        <taxon>Metazoa</taxon>
        <taxon>Spiralia</taxon>
        <taxon>Gnathifera</taxon>
        <taxon>Rotifera</taxon>
        <taxon>Eurotatoria</taxon>
        <taxon>Monogononta</taxon>
        <taxon>Pseudotrocha</taxon>
        <taxon>Ploima</taxon>
        <taxon>Brachionidae</taxon>
        <taxon>Brachionus</taxon>
    </lineage>
</organism>
<dbReference type="GO" id="GO:0046872">
    <property type="term" value="F:metal ion binding"/>
    <property type="evidence" value="ECO:0007669"/>
    <property type="project" value="UniProtKB-KW"/>
</dbReference>
<keyword evidence="3 6" id="KW-0561">Oxygen transport</keyword>
<name>A0A814EAG4_9BILA</name>
<evidence type="ECO:0000259" key="7">
    <source>
        <dbReference type="PROSITE" id="PS01033"/>
    </source>
</evidence>
<dbReference type="PROSITE" id="PS01033">
    <property type="entry name" value="GLOBIN"/>
    <property type="match status" value="1"/>
</dbReference>
<evidence type="ECO:0000313" key="9">
    <source>
        <dbReference type="Proteomes" id="UP000663879"/>
    </source>
</evidence>
<dbReference type="Pfam" id="PF00042">
    <property type="entry name" value="Globin"/>
    <property type="match status" value="1"/>
</dbReference>
<dbReference type="CDD" id="cd01040">
    <property type="entry name" value="Mb-like"/>
    <property type="match status" value="1"/>
</dbReference>
<protein>
    <recommendedName>
        <fullName evidence="7">Globin domain-containing protein</fullName>
    </recommendedName>
</protein>
<feature type="domain" description="Globin" evidence="7">
    <location>
        <begin position="31"/>
        <end position="181"/>
    </location>
</feature>
<evidence type="ECO:0000313" key="8">
    <source>
        <dbReference type="EMBL" id="CAF0969412.1"/>
    </source>
</evidence>
<keyword evidence="9" id="KW-1185">Reference proteome</keyword>
<proteinExistence type="inferred from homology"/>
<sequence>MGCTHSDFMSVTKNAFNSTYMEKYKNTEMAELTDDQLERVRLTWKLIKDHRNFGLMIMTRIFTKHSEIKHKWIFAKDLNSDEEIRKNPQLIYHAIKIMETVNKLVSSYDINGPNDFKEISHLGKNHFDYGVRPADFEHFEECLIYCLEKEINDDKLFDMKTRTSWKKFFMKIASKLSEGIYLAEIDELNTINKCIK</sequence>
<dbReference type="AlphaFoldDB" id="A0A814EAG4"/>
<comment type="similarity">
    <text evidence="6">Belongs to the globin family.</text>
</comment>
<dbReference type="Proteomes" id="UP000663879">
    <property type="component" value="Unassembled WGS sequence"/>
</dbReference>
<keyword evidence="2 6" id="KW-0349">Heme</keyword>
<evidence type="ECO:0000256" key="1">
    <source>
        <dbReference type="ARBA" id="ARBA00022448"/>
    </source>
</evidence>
<dbReference type="PANTHER" id="PTHR46458">
    <property type="entry name" value="BLR2807 PROTEIN"/>
    <property type="match status" value="1"/>
</dbReference>
<accession>A0A814EAG4</accession>
<evidence type="ECO:0000256" key="4">
    <source>
        <dbReference type="ARBA" id="ARBA00022723"/>
    </source>
</evidence>
<dbReference type="InterPro" id="IPR000971">
    <property type="entry name" value="Globin"/>
</dbReference>
<dbReference type="GO" id="GO:0019825">
    <property type="term" value="F:oxygen binding"/>
    <property type="evidence" value="ECO:0007669"/>
    <property type="project" value="InterPro"/>
</dbReference>
<reference evidence="8" key="1">
    <citation type="submission" date="2021-02" db="EMBL/GenBank/DDBJ databases">
        <authorList>
            <person name="Nowell W R."/>
        </authorList>
    </citation>
    <scope>NUCLEOTIDE SEQUENCE</scope>
    <source>
        <strain evidence="8">Ploen Becks lab</strain>
    </source>
</reference>
<dbReference type="OrthoDB" id="436496at2759"/>